<accession>A0A368MZY2</accession>
<dbReference type="RefSeq" id="WP_114304042.1">
    <property type="nucleotide sequence ID" value="NZ_QPIE01000005.1"/>
</dbReference>
<name>A0A368MZY2_9FLAO</name>
<proteinExistence type="predicted"/>
<dbReference type="GO" id="GO:0007165">
    <property type="term" value="P:signal transduction"/>
    <property type="evidence" value="ECO:0007669"/>
    <property type="project" value="InterPro"/>
</dbReference>
<feature type="domain" description="TIR" evidence="1">
    <location>
        <begin position="41"/>
        <end position="138"/>
    </location>
</feature>
<reference evidence="2 3" key="1">
    <citation type="submission" date="2018-07" db="EMBL/GenBank/DDBJ databases">
        <title>Chryseobacterium lacus sp. nov., isolated from lake water.</title>
        <authorList>
            <person name="Li C.-M."/>
        </authorList>
    </citation>
    <scope>NUCLEOTIDE SEQUENCE [LARGE SCALE GENOMIC DNA]</scope>
    <source>
        <strain evidence="2 3">YLOS41</strain>
    </source>
</reference>
<dbReference type="EMBL" id="QPIE01000005">
    <property type="protein sequence ID" value="RCU42831.1"/>
    <property type="molecule type" value="Genomic_DNA"/>
</dbReference>
<evidence type="ECO:0000313" key="3">
    <source>
        <dbReference type="Proteomes" id="UP000252172"/>
    </source>
</evidence>
<dbReference type="SUPFAM" id="SSF52200">
    <property type="entry name" value="Toll/Interleukin receptor TIR domain"/>
    <property type="match status" value="1"/>
</dbReference>
<dbReference type="Gene3D" id="3.40.50.10140">
    <property type="entry name" value="Toll/interleukin-1 receptor homology (TIR) domain"/>
    <property type="match status" value="1"/>
</dbReference>
<dbReference type="AlphaFoldDB" id="A0A368MZY2"/>
<comment type="caution">
    <text evidence="2">The sequence shown here is derived from an EMBL/GenBank/DDBJ whole genome shotgun (WGS) entry which is preliminary data.</text>
</comment>
<sequence>MSILSKSQLLEFRNTTRVFSKSINESLSEFRKESQLGKTTIFLSHKHDELAELDSVISLLKKIGVNVYVDWLDSGMPKNTSGVTAARIKEKIVENKKFILLATEGSISSKWCNWELGLGDVNKYDKDIAIFPIRNDYENFSGSEYLQIYPRIEFVTKNSVLRKIGGYFDEGYYVITPTNNEGVSYYTKLQEWLTK</sequence>
<gene>
    <name evidence="2" type="ORF">DQ356_08485</name>
</gene>
<dbReference type="Pfam" id="PF13676">
    <property type="entry name" value="TIR_2"/>
    <property type="match status" value="1"/>
</dbReference>
<dbReference type="InterPro" id="IPR035897">
    <property type="entry name" value="Toll_tir_struct_dom_sf"/>
</dbReference>
<evidence type="ECO:0000313" key="2">
    <source>
        <dbReference type="EMBL" id="RCU42831.1"/>
    </source>
</evidence>
<protein>
    <submittedName>
        <fullName evidence="2">TIR domain-containing protein</fullName>
    </submittedName>
</protein>
<dbReference type="InterPro" id="IPR000157">
    <property type="entry name" value="TIR_dom"/>
</dbReference>
<dbReference type="OrthoDB" id="9810385at2"/>
<keyword evidence="3" id="KW-1185">Reference proteome</keyword>
<evidence type="ECO:0000259" key="1">
    <source>
        <dbReference type="Pfam" id="PF13676"/>
    </source>
</evidence>
<organism evidence="2 3">
    <name type="scientific">Chryseobacterium lacus</name>
    <dbReference type="NCBI Taxonomy" id="2058346"/>
    <lineage>
        <taxon>Bacteria</taxon>
        <taxon>Pseudomonadati</taxon>
        <taxon>Bacteroidota</taxon>
        <taxon>Flavobacteriia</taxon>
        <taxon>Flavobacteriales</taxon>
        <taxon>Weeksellaceae</taxon>
        <taxon>Chryseobacterium group</taxon>
        <taxon>Chryseobacterium</taxon>
    </lineage>
</organism>
<dbReference type="Proteomes" id="UP000252172">
    <property type="component" value="Unassembled WGS sequence"/>
</dbReference>